<dbReference type="EMBL" id="JAPMXC010000011">
    <property type="protein sequence ID" value="MCY0389657.1"/>
    <property type="molecule type" value="Genomic_DNA"/>
</dbReference>
<protein>
    <submittedName>
        <fullName evidence="3">Uncharacterized protein</fullName>
    </submittedName>
</protein>
<keyword evidence="4" id="KW-1185">Reference proteome</keyword>
<accession>A0ABT3ZTU8</accession>
<evidence type="ECO:0000256" key="2">
    <source>
        <dbReference type="ARBA" id="ARBA00022679"/>
    </source>
</evidence>
<proteinExistence type="predicted"/>
<reference evidence="3" key="1">
    <citation type="submission" date="2022-11" db="EMBL/GenBank/DDBJ databases">
        <title>Robbsia betulipollinis sp. nov., isolated from pollen of birch (Betula pendula).</title>
        <authorList>
            <person name="Shi H."/>
            <person name="Ambika Manirajan B."/>
            <person name="Ratering S."/>
            <person name="Geissler-Plaum R."/>
            <person name="Schnell S."/>
        </authorList>
    </citation>
    <scope>NUCLEOTIDE SEQUENCE</scope>
    <source>
        <strain evidence="3">Bb-Pol-6</strain>
    </source>
</reference>
<keyword evidence="2" id="KW-0808">Transferase</keyword>
<evidence type="ECO:0000313" key="4">
    <source>
        <dbReference type="Proteomes" id="UP001082899"/>
    </source>
</evidence>
<sequence>MNFRPEQSFAFVMSPRLGDALLSMVVVNNLVRNGYRVKVFSAQIYALRAWFPGFDIEPALPRAEALPRLIAYDVVLHAYHADKVLAPDASHPNIVVMDDWPVYRQVKNMVDIQTELCQKHFGLTKVVRDNGLTAPPGLTSRITMDRVIIHPVASDMQKSWLPMRFVKLALWLRTLGFEPEFLLPPEAIAQWKWLARYGFAPSAYGSLGEVAARIAESGWVIGNDSGIGHLASNLGVPTISLAMRRRIAQRWRPGWAPSRTVVAPSLMPSRYLKEKYWKYLLSTARVMAAFDALRRDCGALRLQGRTDAERSDPLADVRHAG</sequence>
<dbReference type="InterPro" id="IPR002201">
    <property type="entry name" value="Glyco_trans_9"/>
</dbReference>
<evidence type="ECO:0000313" key="3">
    <source>
        <dbReference type="EMBL" id="MCY0389657.1"/>
    </source>
</evidence>
<organism evidence="3 4">
    <name type="scientific">Robbsia betulipollinis</name>
    <dbReference type="NCBI Taxonomy" id="2981849"/>
    <lineage>
        <taxon>Bacteria</taxon>
        <taxon>Pseudomonadati</taxon>
        <taxon>Pseudomonadota</taxon>
        <taxon>Betaproteobacteria</taxon>
        <taxon>Burkholderiales</taxon>
        <taxon>Burkholderiaceae</taxon>
        <taxon>Robbsia</taxon>
    </lineage>
</organism>
<evidence type="ECO:0000256" key="1">
    <source>
        <dbReference type="ARBA" id="ARBA00022676"/>
    </source>
</evidence>
<gene>
    <name evidence="3" type="ORF">OVY01_21145</name>
</gene>
<dbReference type="PANTHER" id="PTHR30160">
    <property type="entry name" value="TETRAACYLDISACCHARIDE 4'-KINASE-RELATED"/>
    <property type="match status" value="1"/>
</dbReference>
<name>A0ABT3ZTU8_9BURK</name>
<dbReference type="Gene3D" id="3.40.50.2000">
    <property type="entry name" value="Glycogen Phosphorylase B"/>
    <property type="match status" value="1"/>
</dbReference>
<dbReference type="SUPFAM" id="SSF53756">
    <property type="entry name" value="UDP-Glycosyltransferase/glycogen phosphorylase"/>
    <property type="match status" value="1"/>
</dbReference>
<keyword evidence="1" id="KW-0328">Glycosyltransferase</keyword>
<comment type="caution">
    <text evidence="3">The sequence shown here is derived from an EMBL/GenBank/DDBJ whole genome shotgun (WGS) entry which is preliminary data.</text>
</comment>
<dbReference type="Pfam" id="PF01075">
    <property type="entry name" value="Glyco_transf_9"/>
    <property type="match status" value="1"/>
</dbReference>
<dbReference type="RefSeq" id="WP_267849586.1">
    <property type="nucleotide sequence ID" value="NZ_JAPMXC010000011.1"/>
</dbReference>
<dbReference type="InterPro" id="IPR051199">
    <property type="entry name" value="LPS_LOS_Heptosyltrfase"/>
</dbReference>
<dbReference type="Proteomes" id="UP001082899">
    <property type="component" value="Unassembled WGS sequence"/>
</dbReference>